<evidence type="ECO:0000313" key="2">
    <source>
        <dbReference type="Proteomes" id="UP001060215"/>
    </source>
</evidence>
<keyword evidence="2" id="KW-1185">Reference proteome</keyword>
<gene>
    <name evidence="1" type="ORF">LOK49_LG06G00159</name>
</gene>
<evidence type="ECO:0000313" key="1">
    <source>
        <dbReference type="EMBL" id="KAI8012303.1"/>
    </source>
</evidence>
<dbReference type="Proteomes" id="UP001060215">
    <property type="component" value="Chromosome 5"/>
</dbReference>
<sequence>MDLEGECSVLESVEGNEVIISPERLASVDVNKVENNGSWGGENGGDDDKDVGVTESVSSPPLTGKSPVGSVGSSPPAMTKGYGLKKWRRIKREFNKDGSSSADTSKILKRGLSTPAMNSSKPQGSSVETRQKSNGSVSSTNAMLKSMGVGADGFALHGFNLDSRLAVGLDFSAGTDSENSEDRSSKSSTAASVPKSRHEVQSMEGNARDKNRMKTLGVKTLVNSTQKGQQGKGRIETSKKARGERVKIEKENSHSSMESDSRSSNFVFMQGTNNMVTSNGRQSGRSMNYDGENSDEAQGGEQNLGEELLSKENVGEFEDQSQEDLAADLSWEVKEEKVEHHRSSTNRDPLVECIYTLQSAQEELEKEIQKLREIGTEYISVFDGSTQERSLPTEFASDDSNIIKASSADLLDSGDITRSAELETQLVTLKQNINLLENKLEEANTVLKAKEAKVTELEHALNSTELPREEMEAELEALFEQKIEAEVEYLAISRTIQKLRVAAVDEQKTLVSEQAQTLNELGDAKRKAAMLKRRAEKLETSCEDIVETDQVLTLQNRVCKVSSFFFVQLILLVVVFVFLLLQLSPQYAGVVPT</sequence>
<protein>
    <submittedName>
        <fullName evidence="1">WPP domain-interacting protein 1</fullName>
    </submittedName>
</protein>
<reference evidence="1 2" key="1">
    <citation type="journal article" date="2022" name="Plant J.">
        <title>Chromosome-level genome of Camellia lanceoleosa provides a valuable resource for understanding genome evolution and self-incompatibility.</title>
        <authorList>
            <person name="Gong W."/>
            <person name="Xiao S."/>
            <person name="Wang L."/>
            <person name="Liao Z."/>
            <person name="Chang Y."/>
            <person name="Mo W."/>
            <person name="Hu G."/>
            <person name="Li W."/>
            <person name="Zhao G."/>
            <person name="Zhu H."/>
            <person name="Hu X."/>
            <person name="Ji K."/>
            <person name="Xiang X."/>
            <person name="Song Q."/>
            <person name="Yuan D."/>
            <person name="Jin S."/>
            <person name="Zhang L."/>
        </authorList>
    </citation>
    <scope>NUCLEOTIDE SEQUENCE [LARGE SCALE GENOMIC DNA]</scope>
    <source>
        <strain evidence="1">SQ_2022a</strain>
    </source>
</reference>
<dbReference type="EMBL" id="CM045762">
    <property type="protein sequence ID" value="KAI8012303.1"/>
    <property type="molecule type" value="Genomic_DNA"/>
</dbReference>
<comment type="caution">
    <text evidence="1">The sequence shown here is derived from an EMBL/GenBank/DDBJ whole genome shotgun (WGS) entry which is preliminary data.</text>
</comment>
<accession>A0ACC0HF61</accession>
<name>A0ACC0HF61_9ERIC</name>
<organism evidence="1 2">
    <name type="scientific">Camellia lanceoleosa</name>
    <dbReference type="NCBI Taxonomy" id="1840588"/>
    <lineage>
        <taxon>Eukaryota</taxon>
        <taxon>Viridiplantae</taxon>
        <taxon>Streptophyta</taxon>
        <taxon>Embryophyta</taxon>
        <taxon>Tracheophyta</taxon>
        <taxon>Spermatophyta</taxon>
        <taxon>Magnoliopsida</taxon>
        <taxon>eudicotyledons</taxon>
        <taxon>Gunneridae</taxon>
        <taxon>Pentapetalae</taxon>
        <taxon>asterids</taxon>
        <taxon>Ericales</taxon>
        <taxon>Theaceae</taxon>
        <taxon>Camellia</taxon>
    </lineage>
</organism>
<proteinExistence type="predicted"/>